<dbReference type="Proteomes" id="UP000235388">
    <property type="component" value="Unassembled WGS sequence"/>
</dbReference>
<dbReference type="EMBL" id="PGCJ01000039">
    <property type="protein sequence ID" value="PLW54868.1"/>
    <property type="molecule type" value="Genomic_DNA"/>
</dbReference>
<protein>
    <submittedName>
        <fullName evidence="1">Uncharacterized protein</fullName>
    </submittedName>
</protein>
<sequence>MESLSDLPIANPYEAAPLAAKSINPMDDVIRKILWPSATKNPLTPGLEDLVTHLMHKFEEFYKSTYDVELSRFSAADVFTINSACAAVLVTKKGGSKKDLGRVIGGQLFIEQIDFLNTCMDDYRGTEKLDLNPTYKPSDHHAFV</sequence>
<comment type="caution">
    <text evidence="1">The sequence shown here is derived from an EMBL/GenBank/DDBJ whole genome shotgun (WGS) entry which is preliminary data.</text>
</comment>
<dbReference type="STRING" id="200324.A0A2N5VY03"/>
<organism evidence="1 2">
    <name type="scientific">Puccinia coronata f. sp. avenae</name>
    <dbReference type="NCBI Taxonomy" id="200324"/>
    <lineage>
        <taxon>Eukaryota</taxon>
        <taxon>Fungi</taxon>
        <taxon>Dikarya</taxon>
        <taxon>Basidiomycota</taxon>
        <taxon>Pucciniomycotina</taxon>
        <taxon>Pucciniomycetes</taxon>
        <taxon>Pucciniales</taxon>
        <taxon>Pucciniaceae</taxon>
        <taxon>Puccinia</taxon>
    </lineage>
</organism>
<evidence type="ECO:0000313" key="2">
    <source>
        <dbReference type="Proteomes" id="UP000235388"/>
    </source>
</evidence>
<accession>A0A2N5VY03</accession>
<name>A0A2N5VY03_9BASI</name>
<reference evidence="1 2" key="1">
    <citation type="submission" date="2017-11" db="EMBL/GenBank/DDBJ databases">
        <title>De novo assembly and phasing of dikaryotic genomes from two isolates of Puccinia coronata f. sp. avenae, the causal agent of oat crown rust.</title>
        <authorList>
            <person name="Miller M.E."/>
            <person name="Zhang Y."/>
            <person name="Omidvar V."/>
            <person name="Sperschneider J."/>
            <person name="Schwessinger B."/>
            <person name="Raley C."/>
            <person name="Palmer J.M."/>
            <person name="Garnica D."/>
            <person name="Upadhyaya N."/>
            <person name="Rathjen J."/>
            <person name="Taylor J.M."/>
            <person name="Park R.F."/>
            <person name="Dodds P.N."/>
            <person name="Hirsch C.D."/>
            <person name="Kianian S.F."/>
            <person name="Figueroa M."/>
        </authorList>
    </citation>
    <scope>NUCLEOTIDE SEQUENCE [LARGE SCALE GENOMIC DNA]</scope>
    <source>
        <strain evidence="1">12NC29</strain>
    </source>
</reference>
<gene>
    <name evidence="1" type="ORF">PCANC_05945</name>
</gene>
<proteinExistence type="predicted"/>
<dbReference type="AlphaFoldDB" id="A0A2N5VY03"/>
<keyword evidence="2" id="KW-1185">Reference proteome</keyword>
<evidence type="ECO:0000313" key="1">
    <source>
        <dbReference type="EMBL" id="PLW54868.1"/>
    </source>
</evidence>